<dbReference type="AlphaFoldDB" id="A0ABD3NGE4"/>
<gene>
    <name evidence="2" type="ORF">HJC23_010789</name>
</gene>
<dbReference type="Proteomes" id="UP001516023">
    <property type="component" value="Unassembled WGS sequence"/>
</dbReference>
<sequence length="209" mass="23361">MTIYIESPPTSLVFSRNDRLSPPPTPGRKRVCLSKDRQDEVPFFFPTNKSIFGPEVNDSNGVEDEGDLLNLLSNAPLPTYFQLRPKSHFGTERHKPRTILSLTELSPVPFSYPGQVTATSRRKCDEPTPRRNMEDLVHLLPPPPLVAPPSRSSPTFVAKRMSTIVSDNASVQAPPRGKSTQKLPSIQRKGMDSRARKIDRRNSMVARCA</sequence>
<evidence type="ECO:0000256" key="1">
    <source>
        <dbReference type="SAM" id="MobiDB-lite"/>
    </source>
</evidence>
<proteinExistence type="predicted"/>
<keyword evidence="3" id="KW-1185">Reference proteome</keyword>
<feature type="region of interest" description="Disordered" evidence="1">
    <location>
        <begin position="166"/>
        <end position="209"/>
    </location>
</feature>
<evidence type="ECO:0000313" key="3">
    <source>
        <dbReference type="Proteomes" id="UP001516023"/>
    </source>
</evidence>
<comment type="caution">
    <text evidence="2">The sequence shown here is derived from an EMBL/GenBank/DDBJ whole genome shotgun (WGS) entry which is preliminary data.</text>
</comment>
<reference evidence="2 3" key="1">
    <citation type="journal article" date="2020" name="G3 (Bethesda)">
        <title>Improved Reference Genome for Cyclotella cryptica CCMP332, a Model for Cell Wall Morphogenesis, Salinity Adaptation, and Lipid Production in Diatoms (Bacillariophyta).</title>
        <authorList>
            <person name="Roberts W.R."/>
            <person name="Downey K.M."/>
            <person name="Ruck E.C."/>
            <person name="Traller J.C."/>
            <person name="Alverson A.J."/>
        </authorList>
    </citation>
    <scope>NUCLEOTIDE SEQUENCE [LARGE SCALE GENOMIC DNA]</scope>
    <source>
        <strain evidence="2 3">CCMP332</strain>
    </source>
</reference>
<protein>
    <submittedName>
        <fullName evidence="2">Uncharacterized protein</fullName>
    </submittedName>
</protein>
<organism evidence="2 3">
    <name type="scientific">Cyclotella cryptica</name>
    <dbReference type="NCBI Taxonomy" id="29204"/>
    <lineage>
        <taxon>Eukaryota</taxon>
        <taxon>Sar</taxon>
        <taxon>Stramenopiles</taxon>
        <taxon>Ochrophyta</taxon>
        <taxon>Bacillariophyta</taxon>
        <taxon>Coscinodiscophyceae</taxon>
        <taxon>Thalassiosirophycidae</taxon>
        <taxon>Stephanodiscales</taxon>
        <taxon>Stephanodiscaceae</taxon>
        <taxon>Cyclotella</taxon>
    </lineage>
</organism>
<accession>A0ABD3NGE4</accession>
<feature type="compositionally biased region" description="Basic and acidic residues" evidence="1">
    <location>
        <begin position="189"/>
        <end position="202"/>
    </location>
</feature>
<evidence type="ECO:0000313" key="2">
    <source>
        <dbReference type="EMBL" id="KAL3774927.1"/>
    </source>
</evidence>
<dbReference type="EMBL" id="JABMIG020000567">
    <property type="protein sequence ID" value="KAL3774927.1"/>
    <property type="molecule type" value="Genomic_DNA"/>
</dbReference>
<name>A0ABD3NGE4_9STRA</name>